<dbReference type="GO" id="GO:0015031">
    <property type="term" value="P:protein transport"/>
    <property type="evidence" value="ECO:0007669"/>
    <property type="project" value="UniProtKB-KW"/>
</dbReference>
<evidence type="ECO:0000256" key="1">
    <source>
        <dbReference type="ARBA" id="ARBA00004413"/>
    </source>
</evidence>
<feature type="region of interest" description="Disordered" evidence="11">
    <location>
        <begin position="121"/>
        <end position="144"/>
    </location>
</feature>
<keyword evidence="4" id="KW-0813">Transport</keyword>
<keyword evidence="12" id="KW-0966">Cell projection</keyword>
<comment type="caution">
    <text evidence="12">The sequence shown here is derived from an EMBL/GenBank/DDBJ whole genome shotgun (WGS) entry which is preliminary data.</text>
</comment>
<dbReference type="GO" id="GO:0009288">
    <property type="term" value="C:bacterial-type flagellum"/>
    <property type="evidence" value="ECO:0007669"/>
    <property type="project" value="InterPro"/>
</dbReference>
<dbReference type="Proteomes" id="UP000886251">
    <property type="component" value="Unassembled WGS sequence"/>
</dbReference>
<dbReference type="InterPro" id="IPR018006">
    <property type="entry name" value="Flag_FliJ_proteobac"/>
</dbReference>
<evidence type="ECO:0000256" key="2">
    <source>
        <dbReference type="ARBA" id="ARBA00010004"/>
    </source>
</evidence>
<dbReference type="AlphaFoldDB" id="A0A831RNL4"/>
<sequence length="144" mass="17074">MSPSKRFRPVQRVAESRERKAARALGESRRELQEQTRRLDELKAYHREYQERFRGASAGGISAAQLHEYRAFLAKLEQAIREQEQRLGAVRQECSGRKAAWQETHQRTQALDKVMERFQAEERRLHDSREQKELDDRNQRGRKG</sequence>
<feature type="region of interest" description="Disordered" evidence="11">
    <location>
        <begin position="1"/>
        <end position="36"/>
    </location>
</feature>
<dbReference type="GO" id="GO:0005886">
    <property type="term" value="C:plasma membrane"/>
    <property type="evidence" value="ECO:0007669"/>
    <property type="project" value="UniProtKB-SubCell"/>
</dbReference>
<reference evidence="12" key="1">
    <citation type="journal article" date="2020" name="mSystems">
        <title>Genome- and Community-Level Interaction Insights into Carbon Utilization and Element Cycling Functions of Hydrothermarchaeota in Hydrothermal Sediment.</title>
        <authorList>
            <person name="Zhou Z."/>
            <person name="Liu Y."/>
            <person name="Xu W."/>
            <person name="Pan J."/>
            <person name="Luo Z.H."/>
            <person name="Li M."/>
        </authorList>
    </citation>
    <scope>NUCLEOTIDE SEQUENCE [LARGE SCALE GENOMIC DNA]</scope>
    <source>
        <strain evidence="12">HyVt-443</strain>
    </source>
</reference>
<proteinExistence type="inferred from homology"/>
<dbReference type="PRINTS" id="PR01004">
    <property type="entry name" value="FLGFLIJ"/>
</dbReference>
<evidence type="ECO:0000256" key="8">
    <source>
        <dbReference type="ARBA" id="ARBA00022927"/>
    </source>
</evidence>
<protein>
    <recommendedName>
        <fullName evidence="3">Flagellar FliJ protein</fullName>
    </recommendedName>
</protein>
<keyword evidence="12" id="KW-0969">Cilium</keyword>
<feature type="compositionally biased region" description="Basic and acidic residues" evidence="11">
    <location>
        <begin position="14"/>
        <end position="36"/>
    </location>
</feature>
<name>A0A831RNL4_9GAMM</name>
<dbReference type="PANTHER" id="PTHR38786:SF1">
    <property type="entry name" value="FLAGELLAR FLIJ PROTEIN"/>
    <property type="match status" value="1"/>
</dbReference>
<dbReference type="GO" id="GO:0044781">
    <property type="term" value="P:bacterial-type flagellum organization"/>
    <property type="evidence" value="ECO:0007669"/>
    <property type="project" value="UniProtKB-KW"/>
</dbReference>
<dbReference type="GO" id="GO:0003774">
    <property type="term" value="F:cytoskeletal motor activity"/>
    <property type="evidence" value="ECO:0007669"/>
    <property type="project" value="InterPro"/>
</dbReference>
<dbReference type="Gene3D" id="1.10.287.1700">
    <property type="match status" value="1"/>
</dbReference>
<comment type="subcellular location">
    <subcellularLocation>
        <location evidence="1">Cell membrane</location>
        <topology evidence="1">Peripheral membrane protein</topology>
        <orientation evidence="1">Cytoplasmic side</orientation>
    </subcellularLocation>
</comment>
<dbReference type="InterPro" id="IPR012823">
    <property type="entry name" value="Flagell_FliJ"/>
</dbReference>
<evidence type="ECO:0000256" key="4">
    <source>
        <dbReference type="ARBA" id="ARBA00022448"/>
    </source>
</evidence>
<dbReference type="InterPro" id="IPR053716">
    <property type="entry name" value="Flag_assembly_chemotaxis_eff"/>
</dbReference>
<evidence type="ECO:0000256" key="7">
    <source>
        <dbReference type="ARBA" id="ARBA00022795"/>
    </source>
</evidence>
<evidence type="ECO:0000256" key="11">
    <source>
        <dbReference type="SAM" id="MobiDB-lite"/>
    </source>
</evidence>
<dbReference type="InterPro" id="IPR052570">
    <property type="entry name" value="FliJ"/>
</dbReference>
<comment type="similarity">
    <text evidence="2">Belongs to the FliJ family.</text>
</comment>
<accession>A0A831RNL4</accession>
<evidence type="ECO:0000256" key="3">
    <source>
        <dbReference type="ARBA" id="ARBA00020392"/>
    </source>
</evidence>
<dbReference type="EMBL" id="DRKP01000082">
    <property type="protein sequence ID" value="HEB96240.1"/>
    <property type="molecule type" value="Genomic_DNA"/>
</dbReference>
<dbReference type="PIRSF" id="PIRSF019404">
    <property type="entry name" value="FliJ"/>
    <property type="match status" value="1"/>
</dbReference>
<keyword evidence="6" id="KW-0145">Chemotaxis</keyword>
<keyword evidence="12" id="KW-0282">Flagellum</keyword>
<dbReference type="Pfam" id="PF02050">
    <property type="entry name" value="FliJ"/>
    <property type="match status" value="1"/>
</dbReference>
<dbReference type="NCBIfam" id="TIGR02473">
    <property type="entry name" value="flagell_FliJ"/>
    <property type="match status" value="1"/>
</dbReference>
<gene>
    <name evidence="12" type="primary">fliJ</name>
    <name evidence="12" type="ORF">ENI96_07400</name>
</gene>
<keyword evidence="10" id="KW-1006">Bacterial flagellum protein export</keyword>
<evidence type="ECO:0000256" key="5">
    <source>
        <dbReference type="ARBA" id="ARBA00022475"/>
    </source>
</evidence>
<dbReference type="GO" id="GO:0006935">
    <property type="term" value="P:chemotaxis"/>
    <property type="evidence" value="ECO:0007669"/>
    <property type="project" value="UniProtKB-KW"/>
</dbReference>
<dbReference type="GO" id="GO:0071973">
    <property type="term" value="P:bacterial-type flagellum-dependent cell motility"/>
    <property type="evidence" value="ECO:0007669"/>
    <property type="project" value="InterPro"/>
</dbReference>
<keyword evidence="5" id="KW-1003">Cell membrane</keyword>
<dbReference type="PANTHER" id="PTHR38786">
    <property type="entry name" value="FLAGELLAR FLIJ PROTEIN"/>
    <property type="match status" value="1"/>
</dbReference>
<organism evidence="12">
    <name type="scientific">Sedimenticola thiotaurini</name>
    <dbReference type="NCBI Taxonomy" id="1543721"/>
    <lineage>
        <taxon>Bacteria</taxon>
        <taxon>Pseudomonadati</taxon>
        <taxon>Pseudomonadota</taxon>
        <taxon>Gammaproteobacteria</taxon>
        <taxon>Chromatiales</taxon>
        <taxon>Sedimenticolaceae</taxon>
        <taxon>Sedimenticola</taxon>
    </lineage>
</organism>
<evidence type="ECO:0000256" key="9">
    <source>
        <dbReference type="ARBA" id="ARBA00023136"/>
    </source>
</evidence>
<evidence type="ECO:0000313" key="12">
    <source>
        <dbReference type="EMBL" id="HEB96240.1"/>
    </source>
</evidence>
<evidence type="ECO:0000256" key="6">
    <source>
        <dbReference type="ARBA" id="ARBA00022500"/>
    </source>
</evidence>
<keyword evidence="7" id="KW-1005">Bacterial flagellum biogenesis</keyword>
<keyword evidence="9" id="KW-0472">Membrane</keyword>
<keyword evidence="8" id="KW-0653">Protein transport</keyword>
<evidence type="ECO:0000256" key="10">
    <source>
        <dbReference type="ARBA" id="ARBA00023225"/>
    </source>
</evidence>